<evidence type="ECO:0000256" key="10">
    <source>
        <dbReference type="SAM" id="SignalP"/>
    </source>
</evidence>
<dbReference type="PANTHER" id="PTHR31375">
    <property type="match status" value="1"/>
</dbReference>
<evidence type="ECO:0000256" key="4">
    <source>
        <dbReference type="ARBA" id="ARBA00022525"/>
    </source>
</evidence>
<protein>
    <recommendedName>
        <fullName evidence="13">Polygalacturonase</fullName>
    </recommendedName>
</protein>
<proteinExistence type="inferred from homology"/>
<evidence type="ECO:0008006" key="13">
    <source>
        <dbReference type="Google" id="ProtNLM"/>
    </source>
</evidence>
<keyword evidence="10" id="KW-0732">Signal</keyword>
<dbReference type="InterPro" id="IPR011050">
    <property type="entry name" value="Pectin_lyase_fold/virulence"/>
</dbReference>
<dbReference type="PROSITE" id="PS00502">
    <property type="entry name" value="POLYGALACTURONASE"/>
    <property type="match status" value="1"/>
</dbReference>
<keyword evidence="4" id="KW-0964">Secreted</keyword>
<dbReference type="Gene3D" id="2.160.20.10">
    <property type="entry name" value="Single-stranded right-handed beta-helix, Pectin lyase-like"/>
    <property type="match status" value="1"/>
</dbReference>
<evidence type="ECO:0000256" key="1">
    <source>
        <dbReference type="ARBA" id="ARBA00004191"/>
    </source>
</evidence>
<feature type="active site" evidence="8">
    <location>
        <position position="276"/>
    </location>
</feature>
<keyword evidence="12" id="KW-1185">Reference proteome</keyword>
<accession>A0A835MCY1</accession>
<feature type="chain" id="PRO_5032394439" description="Polygalacturonase" evidence="10">
    <location>
        <begin position="21"/>
        <end position="428"/>
    </location>
</feature>
<dbReference type="OrthoDB" id="187139at2759"/>
<evidence type="ECO:0000256" key="9">
    <source>
        <dbReference type="RuleBase" id="RU361169"/>
    </source>
</evidence>
<reference evidence="11 12" key="1">
    <citation type="submission" date="2020-10" db="EMBL/GenBank/DDBJ databases">
        <title>The Coptis chinensis genome and diversification of protoberbering-type alkaloids.</title>
        <authorList>
            <person name="Wang B."/>
            <person name="Shu S."/>
            <person name="Song C."/>
            <person name="Liu Y."/>
        </authorList>
    </citation>
    <scope>NUCLEOTIDE SEQUENCE [LARGE SCALE GENOMIC DNA]</scope>
    <source>
        <strain evidence="11">HL-2020</strain>
        <tissue evidence="11">Leaf</tissue>
    </source>
</reference>
<dbReference type="SMART" id="SM00710">
    <property type="entry name" value="PbH1"/>
    <property type="match status" value="5"/>
</dbReference>
<dbReference type="InterPro" id="IPR000743">
    <property type="entry name" value="Glyco_hydro_28"/>
</dbReference>
<comment type="subcellular location">
    <subcellularLocation>
        <location evidence="1">Secreted</location>
        <location evidence="1">Cell wall</location>
    </subcellularLocation>
</comment>
<comment type="similarity">
    <text evidence="2 9">Belongs to the glycosyl hydrolase 28 family.</text>
</comment>
<dbReference type="GO" id="GO:0005975">
    <property type="term" value="P:carbohydrate metabolic process"/>
    <property type="evidence" value="ECO:0007669"/>
    <property type="project" value="InterPro"/>
</dbReference>
<evidence type="ECO:0000256" key="5">
    <source>
        <dbReference type="ARBA" id="ARBA00022801"/>
    </source>
</evidence>
<dbReference type="Pfam" id="PF00295">
    <property type="entry name" value="Glyco_hydro_28"/>
    <property type="match status" value="1"/>
</dbReference>
<organism evidence="11 12">
    <name type="scientific">Coptis chinensis</name>
    <dbReference type="NCBI Taxonomy" id="261450"/>
    <lineage>
        <taxon>Eukaryota</taxon>
        <taxon>Viridiplantae</taxon>
        <taxon>Streptophyta</taxon>
        <taxon>Embryophyta</taxon>
        <taxon>Tracheophyta</taxon>
        <taxon>Spermatophyta</taxon>
        <taxon>Magnoliopsida</taxon>
        <taxon>Ranunculales</taxon>
        <taxon>Ranunculaceae</taxon>
        <taxon>Coptidoideae</taxon>
        <taxon>Coptis</taxon>
    </lineage>
</organism>
<evidence type="ECO:0000256" key="6">
    <source>
        <dbReference type="ARBA" id="ARBA00023295"/>
    </source>
</evidence>
<dbReference type="GO" id="GO:0004650">
    <property type="term" value="F:polygalacturonase activity"/>
    <property type="evidence" value="ECO:0007669"/>
    <property type="project" value="InterPro"/>
</dbReference>
<evidence type="ECO:0000313" key="12">
    <source>
        <dbReference type="Proteomes" id="UP000631114"/>
    </source>
</evidence>
<keyword evidence="6 9" id="KW-0326">Glycosidase</keyword>
<evidence type="ECO:0000256" key="8">
    <source>
        <dbReference type="PROSITE-ProRule" id="PRU10052"/>
    </source>
</evidence>
<keyword evidence="3" id="KW-0134">Cell wall</keyword>
<name>A0A835MCY1_9MAGN</name>
<dbReference type="GO" id="GO:0071555">
    <property type="term" value="P:cell wall organization"/>
    <property type="evidence" value="ECO:0007669"/>
    <property type="project" value="UniProtKB-KW"/>
</dbReference>
<sequence>MKVEIVLLLVFFFNTFVVRGRSSSIIKQEAELRRVSTGGEDIATVGEESLNASKLAVRAGTGTFSVKSYGAKSDGKTDDSKSFQLAWQAACGASGSPKLLIPPGTYLVGPIEFTGPCSNAYSGNLIATTNLAQYGKGDYWILFSWVNGLNFIGAGGTFDGQGASAWPKNQCSTRRDCVRLPVNLLFVAVTNSVVRNLRSVNSKSFHIGMVDCTNIQMFGLNIIAPGNSPNTDGIHIERSSWVTIEQSLIATGDDCVSIGQGSTHVTISGVTCGPGHGISIGSLGRYLNEGDVRSITVKFCNFTGTMNGVRIKTWQNSPSPSVVNNITFDNNFMNNVGNPIIIDQTYCPSQQCAHMAPSRVKLQDITFRNIRGTTSTPEAVKLICSSALPCQNVILQDINLQYSAGSKSECQNVYPRYAGIQIPPPCGQ</sequence>
<dbReference type="SUPFAM" id="SSF51126">
    <property type="entry name" value="Pectin lyase-like"/>
    <property type="match status" value="1"/>
</dbReference>
<evidence type="ECO:0000256" key="7">
    <source>
        <dbReference type="ARBA" id="ARBA00023316"/>
    </source>
</evidence>
<dbReference type="InterPro" id="IPR006626">
    <property type="entry name" value="PbH1"/>
</dbReference>
<comment type="caution">
    <text evidence="11">The sequence shown here is derived from an EMBL/GenBank/DDBJ whole genome shotgun (WGS) entry which is preliminary data.</text>
</comment>
<dbReference type="AlphaFoldDB" id="A0A835MCY1"/>
<keyword evidence="7" id="KW-0961">Cell wall biogenesis/degradation</keyword>
<feature type="signal peptide" evidence="10">
    <location>
        <begin position="1"/>
        <end position="20"/>
    </location>
</feature>
<keyword evidence="5 9" id="KW-0378">Hydrolase</keyword>
<dbReference type="Proteomes" id="UP000631114">
    <property type="component" value="Unassembled WGS sequence"/>
</dbReference>
<dbReference type="InterPro" id="IPR012334">
    <property type="entry name" value="Pectin_lyas_fold"/>
</dbReference>
<gene>
    <name evidence="11" type="ORF">IFM89_031898</name>
</gene>
<dbReference type="EMBL" id="JADFTS010000002">
    <property type="protein sequence ID" value="KAF9622494.1"/>
    <property type="molecule type" value="Genomic_DNA"/>
</dbReference>
<evidence type="ECO:0000256" key="3">
    <source>
        <dbReference type="ARBA" id="ARBA00022512"/>
    </source>
</evidence>
<dbReference type="FunFam" id="2.160.20.10:FF:000004">
    <property type="entry name" value="Pectin lyase-like superfamily protein"/>
    <property type="match status" value="1"/>
</dbReference>
<evidence type="ECO:0000256" key="2">
    <source>
        <dbReference type="ARBA" id="ARBA00008834"/>
    </source>
</evidence>
<evidence type="ECO:0000313" key="11">
    <source>
        <dbReference type="EMBL" id="KAF9622494.1"/>
    </source>
</evidence>